<gene>
    <name evidence="2" type="ORF">HICCMSTLAB_LOCUS3711</name>
</gene>
<dbReference type="OrthoDB" id="8195018at2759"/>
<dbReference type="EMBL" id="CAJNRD030001118">
    <property type="protein sequence ID" value="CAG5083027.1"/>
    <property type="molecule type" value="Genomic_DNA"/>
</dbReference>
<organism evidence="2 3">
    <name type="scientific">Cotesia congregata</name>
    <name type="common">Parasitoid wasp</name>
    <name type="synonym">Apanteles congregatus</name>
    <dbReference type="NCBI Taxonomy" id="51543"/>
    <lineage>
        <taxon>Eukaryota</taxon>
        <taxon>Metazoa</taxon>
        <taxon>Ecdysozoa</taxon>
        <taxon>Arthropoda</taxon>
        <taxon>Hexapoda</taxon>
        <taxon>Insecta</taxon>
        <taxon>Pterygota</taxon>
        <taxon>Neoptera</taxon>
        <taxon>Endopterygota</taxon>
        <taxon>Hymenoptera</taxon>
        <taxon>Apocrita</taxon>
        <taxon>Ichneumonoidea</taxon>
        <taxon>Braconidae</taxon>
        <taxon>Microgastrinae</taxon>
        <taxon>Cotesia</taxon>
    </lineage>
</organism>
<name>A0A8J2H7S7_COTCN</name>
<proteinExistence type="predicted"/>
<evidence type="ECO:0000313" key="2">
    <source>
        <dbReference type="EMBL" id="CAG5083027.1"/>
    </source>
</evidence>
<sequence length="605" mass="69339">MTPPQKRSTSPSDSPRRKKFKTSNPLEDNENYRLQSLEKSISQVKITTSVQLANSSQRSDQIVDVHHFNDFEDSTEISPSASKSTEDYKSLDPKSSESEIVDNDLRDKINKMTCLDGKFFTVDFENSSLTGAVFAFCDFCPSKKSIKDMNLIKGNLQMKHLTRYTLGKKVDESYEKIMQEVQEQIKLVVEQNAYVCTTADVWTGGARRYLENLAENNDENNDNEMEDDDDENTSSVEENVDDFEMPELSSDFSDSCDRILPVHCRCASHTLNLIASTDIAKAIAADERLKRKHKSVMNKCSSLWKLLRSPKKRELIKEELGVSISKPVVTRWNSSYDCLTQLVKLQNKLVGTSFNNEIKPLQLADFNYLREFLNCTKPLANAIDTLQGDKCYYGILLPQLVSVINQMTELKNNDDIIYCKSIISCIIDAINKRFKSLFNFFQPNIDAAIAAISCLQFKGRWLSKFSEDEQREVHKRFINAVSNEAETEMLETQKNQNEKDIDDNYQFGPDLTIDEFRPSSSQGELKAEVTRFLKTNDNYLSMLDKFPLIRKIFLKYNVILPSSAAVERLFSHATLMNLPKFNRLMDENFEKRVLSKANASKKYFT</sequence>
<dbReference type="AlphaFoldDB" id="A0A8J2H7S7"/>
<feature type="compositionally biased region" description="Acidic residues" evidence="1">
    <location>
        <begin position="216"/>
        <end position="236"/>
    </location>
</feature>
<evidence type="ECO:0000313" key="3">
    <source>
        <dbReference type="Proteomes" id="UP000786811"/>
    </source>
</evidence>
<comment type="caution">
    <text evidence="2">The sequence shown here is derived from an EMBL/GenBank/DDBJ whole genome shotgun (WGS) entry which is preliminary data.</text>
</comment>
<feature type="compositionally biased region" description="Polar residues" evidence="1">
    <location>
        <begin position="1"/>
        <end position="13"/>
    </location>
</feature>
<feature type="compositionally biased region" description="Polar residues" evidence="1">
    <location>
        <begin position="22"/>
        <end position="31"/>
    </location>
</feature>
<accession>A0A8J2H7S7</accession>
<protein>
    <submittedName>
        <fullName evidence="2">Uncharacterized protein</fullName>
    </submittedName>
</protein>
<feature type="region of interest" description="Disordered" evidence="1">
    <location>
        <begin position="1"/>
        <end position="31"/>
    </location>
</feature>
<dbReference type="SUPFAM" id="SSF53098">
    <property type="entry name" value="Ribonuclease H-like"/>
    <property type="match status" value="1"/>
</dbReference>
<keyword evidence="3" id="KW-1185">Reference proteome</keyword>
<feature type="compositionally biased region" description="Basic and acidic residues" evidence="1">
    <location>
        <begin position="84"/>
        <end position="99"/>
    </location>
</feature>
<dbReference type="PANTHER" id="PTHR47501">
    <property type="entry name" value="TRANSPOSASE-RELATED"/>
    <property type="match status" value="1"/>
</dbReference>
<dbReference type="Proteomes" id="UP000786811">
    <property type="component" value="Unassembled WGS sequence"/>
</dbReference>
<feature type="region of interest" description="Disordered" evidence="1">
    <location>
        <begin position="214"/>
        <end position="236"/>
    </location>
</feature>
<feature type="region of interest" description="Disordered" evidence="1">
    <location>
        <begin position="73"/>
        <end position="99"/>
    </location>
</feature>
<evidence type="ECO:0000256" key="1">
    <source>
        <dbReference type="SAM" id="MobiDB-lite"/>
    </source>
</evidence>
<dbReference type="InterPro" id="IPR012337">
    <property type="entry name" value="RNaseH-like_sf"/>
</dbReference>
<reference evidence="2" key="1">
    <citation type="submission" date="2021-04" db="EMBL/GenBank/DDBJ databases">
        <authorList>
            <person name="Chebbi M.A.C M."/>
        </authorList>
    </citation>
    <scope>NUCLEOTIDE SEQUENCE</scope>
</reference>
<dbReference type="PANTHER" id="PTHR47501:SF5">
    <property type="entry name" value="HAT C-TERMINAL DIMERISATION DOMAIN-CONTAINING PROTEIN"/>
    <property type="match status" value="1"/>
</dbReference>